<reference evidence="5 6" key="1">
    <citation type="journal article" date="2006" name="J. Gen. Virol.">
        <title>Sequence analysis of the Choristoneura occidentalis granulovirus genome.</title>
        <authorList>
            <person name="Escasa S.R."/>
            <person name="Lauzon H.A.M."/>
            <person name="Mathur A.C."/>
            <person name="Krell P.J."/>
            <person name="Arif B.M."/>
        </authorList>
    </citation>
    <scope>NUCLEOTIDE SEQUENCE [LARGE SCALE GENOMIC DNA]</scope>
</reference>
<accession>Q1A4J2</accession>
<dbReference type="GeneID" id="4155928"/>
<dbReference type="SUPFAM" id="SSF57924">
    <property type="entry name" value="Inhibitor of apoptosis (IAP) repeat"/>
    <property type="match status" value="2"/>
</dbReference>
<dbReference type="Proteomes" id="UP000202317">
    <property type="component" value="Segment"/>
</dbReference>
<evidence type="ECO:0000256" key="2">
    <source>
        <dbReference type="ARBA" id="ARBA00022759"/>
    </source>
</evidence>
<proteinExistence type="predicted"/>
<dbReference type="InterPro" id="IPR034720">
    <property type="entry name" value="Viral_alk_exo"/>
</dbReference>
<dbReference type="SUPFAM" id="SSF52980">
    <property type="entry name" value="Restriction endonuclease-like"/>
    <property type="match status" value="1"/>
</dbReference>
<dbReference type="Gene3D" id="3.90.320.10">
    <property type="match status" value="1"/>
</dbReference>
<evidence type="ECO:0000313" key="5">
    <source>
        <dbReference type="EMBL" id="ABC61238.1"/>
    </source>
</evidence>
<evidence type="ECO:0000256" key="4">
    <source>
        <dbReference type="ARBA" id="ARBA00022839"/>
    </source>
</evidence>
<keyword evidence="6" id="KW-1185">Reference proteome</keyword>
<evidence type="ECO:0000256" key="3">
    <source>
        <dbReference type="ARBA" id="ARBA00022801"/>
    </source>
</evidence>
<dbReference type="EMBL" id="DQ333351">
    <property type="protein sequence ID" value="ABC61238.1"/>
    <property type="molecule type" value="Genomic_DNA"/>
</dbReference>
<keyword evidence="4" id="KW-0269">Exonuclease</keyword>
<keyword evidence="1" id="KW-0540">Nuclease</keyword>
<keyword evidence="2" id="KW-0255">Endonuclease</keyword>
<dbReference type="PANTHER" id="PTHR46609">
    <property type="entry name" value="EXONUCLEASE, PHAGE-TYPE/RECB, C-TERMINAL DOMAIN-CONTAINING PROTEIN"/>
    <property type="match status" value="1"/>
</dbReference>
<name>Q1A4J2_9BBAC</name>
<protein>
    <submittedName>
        <fullName evidence="5">ALK-EXO</fullName>
    </submittedName>
</protein>
<dbReference type="InterPro" id="IPR011604">
    <property type="entry name" value="PDDEXK-like_dom_sf"/>
</dbReference>
<sequence>MAYELAVSENVLNNQELLYAEKYCLQKYVKRLTLTHRNTKEEIMALEHATRGQTNNMLWKILRINRTTASGGNTFFEGSTPAMRYGICNETILKNNKAIINTITERIEKKLGKKVVENVLDCGLFITDIGLYSASPDGYFKLETGELVVLEIKCPYTYRNKTLEQIRREKNNTRGAYRVEHTALLVNRNGPLHVTVTERNEHYRQMQSQIYVTNAIMAVYMVKFSDMPEIHFVEKNEQYSKEMRHKELAKLQMYVNENKRSQIMIMESERLKTFTNTNFKTGLAAALACDGMYYWCGNVVCYFCCQQFEIVDKLLEEILEEHTECNKEGNISMGFKVTHPRYLNRFDRINSLRKTKENVVRIEELADKGFFYDGSKLVLYCCGGGKDLLGKERHTDQCKKKEN</sequence>
<dbReference type="GO" id="GO:0004519">
    <property type="term" value="F:endonuclease activity"/>
    <property type="evidence" value="ECO:0007669"/>
    <property type="project" value="UniProtKB-KW"/>
</dbReference>
<dbReference type="KEGG" id="vg:4155928"/>
<dbReference type="PANTHER" id="PTHR46609:SF8">
    <property type="entry name" value="YQAJ VIRAL RECOMBINASE DOMAIN-CONTAINING PROTEIN"/>
    <property type="match status" value="1"/>
</dbReference>
<dbReference type="Pfam" id="PF01771">
    <property type="entry name" value="Viral_alk_exo"/>
    <property type="match status" value="1"/>
</dbReference>
<dbReference type="GO" id="GO:0004527">
    <property type="term" value="F:exonuclease activity"/>
    <property type="evidence" value="ECO:0007669"/>
    <property type="project" value="UniProtKB-KW"/>
</dbReference>
<keyword evidence="3" id="KW-0378">Hydrolase</keyword>
<dbReference type="InterPro" id="IPR011335">
    <property type="entry name" value="Restrct_endonuc-II-like"/>
</dbReference>
<evidence type="ECO:0000256" key="1">
    <source>
        <dbReference type="ARBA" id="ARBA00022722"/>
    </source>
</evidence>
<dbReference type="RefSeq" id="YP_654525.1">
    <property type="nucleotide sequence ID" value="NC_008168.1"/>
</dbReference>
<dbReference type="InterPro" id="IPR051703">
    <property type="entry name" value="NF-kappa-B_Signaling_Reg"/>
</dbReference>
<organism evidence="5 6">
    <name type="scientific">Choristoneura occidentalis granulovirus</name>
    <dbReference type="NCBI Taxonomy" id="364745"/>
    <lineage>
        <taxon>Viruses</taxon>
        <taxon>Viruses incertae sedis</taxon>
        <taxon>Naldaviricetes</taxon>
        <taxon>Lefavirales</taxon>
        <taxon>Baculoviridae</taxon>
        <taxon>Betabaculovirus</taxon>
        <taxon>Betabaculovirus chofumiferanae</taxon>
    </lineage>
</organism>
<evidence type="ECO:0000313" key="6">
    <source>
        <dbReference type="Proteomes" id="UP000202317"/>
    </source>
</evidence>
<dbReference type="OrthoDB" id="9306at10239"/>